<feature type="transmembrane region" description="Helical" evidence="6">
    <location>
        <begin position="41"/>
        <end position="62"/>
    </location>
</feature>
<keyword evidence="5 6" id="KW-0472">Membrane</keyword>
<name>A0ABP9MXM5_9GAMM</name>
<evidence type="ECO:0000256" key="3">
    <source>
        <dbReference type="ARBA" id="ARBA00022692"/>
    </source>
</evidence>
<evidence type="ECO:0000256" key="5">
    <source>
        <dbReference type="ARBA" id="ARBA00023136"/>
    </source>
</evidence>
<dbReference type="InterPro" id="IPR006696">
    <property type="entry name" value="DUF423"/>
</dbReference>
<comment type="similarity">
    <text evidence="2">Belongs to the UPF0382 family.</text>
</comment>
<dbReference type="EMBL" id="BAABKE010000009">
    <property type="protein sequence ID" value="GAA5103605.1"/>
    <property type="molecule type" value="Genomic_DNA"/>
</dbReference>
<feature type="transmembrane region" description="Helical" evidence="6">
    <location>
        <begin position="69"/>
        <end position="90"/>
    </location>
</feature>
<gene>
    <name evidence="7" type="ORF">GCM10023338_22350</name>
</gene>
<feature type="transmembrane region" description="Helical" evidence="6">
    <location>
        <begin position="96"/>
        <end position="120"/>
    </location>
</feature>
<evidence type="ECO:0000313" key="7">
    <source>
        <dbReference type="EMBL" id="GAA5103605.1"/>
    </source>
</evidence>
<protein>
    <submittedName>
        <fullName evidence="7">DUF423 domain-containing protein</fullName>
    </submittedName>
</protein>
<evidence type="ECO:0000256" key="2">
    <source>
        <dbReference type="ARBA" id="ARBA00009694"/>
    </source>
</evidence>
<keyword evidence="4 6" id="KW-1133">Transmembrane helix</keyword>
<keyword evidence="8" id="KW-1185">Reference proteome</keyword>
<evidence type="ECO:0000256" key="6">
    <source>
        <dbReference type="SAM" id="Phobius"/>
    </source>
</evidence>
<keyword evidence="3 6" id="KW-0812">Transmembrane</keyword>
<evidence type="ECO:0000256" key="1">
    <source>
        <dbReference type="ARBA" id="ARBA00004141"/>
    </source>
</evidence>
<dbReference type="Proteomes" id="UP001500631">
    <property type="component" value="Unassembled WGS sequence"/>
</dbReference>
<reference evidence="8" key="1">
    <citation type="journal article" date="2019" name="Int. J. Syst. Evol. Microbiol.">
        <title>The Global Catalogue of Microorganisms (GCM) 10K type strain sequencing project: providing services to taxonomists for standard genome sequencing and annotation.</title>
        <authorList>
            <consortium name="The Broad Institute Genomics Platform"/>
            <consortium name="The Broad Institute Genome Sequencing Center for Infectious Disease"/>
            <person name="Wu L."/>
            <person name="Ma J."/>
        </authorList>
    </citation>
    <scope>NUCLEOTIDE SEQUENCE [LARGE SCALE GENOMIC DNA]</scope>
    <source>
        <strain evidence="8">JCM 18424</strain>
    </source>
</reference>
<comment type="subcellular location">
    <subcellularLocation>
        <location evidence="1">Membrane</location>
        <topology evidence="1">Multi-pass membrane protein</topology>
    </subcellularLocation>
</comment>
<evidence type="ECO:0000313" key="8">
    <source>
        <dbReference type="Proteomes" id="UP001500631"/>
    </source>
</evidence>
<proteinExistence type="inferred from homology"/>
<dbReference type="PANTHER" id="PTHR43461">
    <property type="entry name" value="TRANSMEMBRANE PROTEIN 256"/>
    <property type="match status" value="1"/>
</dbReference>
<sequence length="132" mass="14330">MRNFFIIGGLFCALAVGLGAFGAHALKPHLDSYGLGLWERATYYQMTHGMAIIITTLAAYFFKTSRCFFVANLLFTIGIFCFAGSLYTIALTNIKMFGMIAPIGGVSFMAAWLLVFIGCFKSSSNIVIPKGA</sequence>
<comment type="caution">
    <text evidence="7">The sequence shown here is derived from an EMBL/GenBank/DDBJ whole genome shotgun (WGS) entry which is preliminary data.</text>
</comment>
<evidence type="ECO:0000256" key="4">
    <source>
        <dbReference type="ARBA" id="ARBA00022989"/>
    </source>
</evidence>
<dbReference type="PANTHER" id="PTHR43461:SF1">
    <property type="entry name" value="TRANSMEMBRANE PROTEIN 256"/>
    <property type="match status" value="1"/>
</dbReference>
<accession>A0ABP9MXM5</accession>
<organism evidence="7 8">
    <name type="scientific">Wohlfahrtiimonas larvae</name>
    <dbReference type="NCBI Taxonomy" id="1157986"/>
    <lineage>
        <taxon>Bacteria</taxon>
        <taxon>Pseudomonadati</taxon>
        <taxon>Pseudomonadota</taxon>
        <taxon>Gammaproteobacteria</taxon>
        <taxon>Cardiobacteriales</taxon>
        <taxon>Ignatzschineriaceae</taxon>
        <taxon>Wohlfahrtiimonas</taxon>
    </lineage>
</organism>
<dbReference type="Pfam" id="PF04241">
    <property type="entry name" value="DUF423"/>
    <property type="match status" value="1"/>
</dbReference>